<gene>
    <name evidence="1" type="ORF">CK203_097563</name>
</gene>
<dbReference type="GO" id="GO:0003676">
    <property type="term" value="F:nucleic acid binding"/>
    <property type="evidence" value="ECO:0007669"/>
    <property type="project" value="InterPro"/>
</dbReference>
<dbReference type="Gene3D" id="3.30.420.10">
    <property type="entry name" value="Ribonuclease H-like superfamily/Ribonuclease H"/>
    <property type="match status" value="1"/>
</dbReference>
<dbReference type="EMBL" id="QGNW01001374">
    <property type="protein sequence ID" value="RVW43583.1"/>
    <property type="molecule type" value="Genomic_DNA"/>
</dbReference>
<organism evidence="1 2">
    <name type="scientific">Vitis vinifera</name>
    <name type="common">Grape</name>
    <dbReference type="NCBI Taxonomy" id="29760"/>
    <lineage>
        <taxon>Eukaryota</taxon>
        <taxon>Viridiplantae</taxon>
        <taxon>Streptophyta</taxon>
        <taxon>Embryophyta</taxon>
        <taxon>Tracheophyta</taxon>
        <taxon>Spermatophyta</taxon>
        <taxon>Magnoliopsida</taxon>
        <taxon>eudicotyledons</taxon>
        <taxon>Gunneridae</taxon>
        <taxon>Pentapetalae</taxon>
        <taxon>rosids</taxon>
        <taxon>Vitales</taxon>
        <taxon>Vitaceae</taxon>
        <taxon>Viteae</taxon>
        <taxon>Vitis</taxon>
    </lineage>
</organism>
<reference evidence="1 2" key="1">
    <citation type="journal article" date="2018" name="PLoS Genet.">
        <title>Population sequencing reveals clonal diversity and ancestral inbreeding in the grapevine cultivar Chardonnay.</title>
        <authorList>
            <person name="Roach M.J."/>
            <person name="Johnson D.L."/>
            <person name="Bohlmann J."/>
            <person name="van Vuuren H.J."/>
            <person name="Jones S.J."/>
            <person name="Pretorius I.S."/>
            <person name="Schmidt S.A."/>
            <person name="Borneman A.R."/>
        </authorList>
    </citation>
    <scope>NUCLEOTIDE SEQUENCE [LARGE SCALE GENOMIC DNA]</scope>
    <source>
        <strain evidence="2">cv. Chardonnay</strain>
        <tissue evidence="1">Leaf</tissue>
    </source>
</reference>
<sequence>MRKVNAGVCGPYMGWHMLALSGIDIIGKIFSKPSNGHEFILVSIDYFTKWVEVASYVRLASSGIASFIRSHIIGRYGVPHELISDIGVYFRVEEPHSTLWCMADWAQARLDQLNLLNERRLRATDYGHAYQRKMTRAFKKRVKPRPLQRGDLVLKVIKGLIRDLRGKFRPNWSGPYFIRELTL</sequence>
<dbReference type="InterPro" id="IPR036397">
    <property type="entry name" value="RNaseH_sf"/>
</dbReference>
<dbReference type="Proteomes" id="UP000288805">
    <property type="component" value="Unassembled WGS sequence"/>
</dbReference>
<dbReference type="SUPFAM" id="SSF53098">
    <property type="entry name" value="Ribonuclease H-like"/>
    <property type="match status" value="1"/>
</dbReference>
<dbReference type="PANTHER" id="PTHR37984:SF5">
    <property type="entry name" value="PROTEIN NYNRIN-LIKE"/>
    <property type="match status" value="1"/>
</dbReference>
<dbReference type="InterPro" id="IPR012337">
    <property type="entry name" value="RNaseH-like_sf"/>
</dbReference>
<comment type="caution">
    <text evidence="1">The sequence shown here is derived from an EMBL/GenBank/DDBJ whole genome shotgun (WGS) entry which is preliminary data.</text>
</comment>
<evidence type="ECO:0000313" key="1">
    <source>
        <dbReference type="EMBL" id="RVW43583.1"/>
    </source>
</evidence>
<dbReference type="AlphaFoldDB" id="A0A438E7B4"/>
<accession>A0A438E7B4</accession>
<evidence type="ECO:0000313" key="2">
    <source>
        <dbReference type="Proteomes" id="UP000288805"/>
    </source>
</evidence>
<name>A0A438E7B4_VITVI</name>
<proteinExistence type="predicted"/>
<dbReference type="InterPro" id="IPR050951">
    <property type="entry name" value="Retrovirus_Pol_polyprotein"/>
</dbReference>
<protein>
    <recommendedName>
        <fullName evidence="3">Integrase catalytic domain-containing protein</fullName>
    </recommendedName>
</protein>
<dbReference type="PANTHER" id="PTHR37984">
    <property type="entry name" value="PROTEIN CBG26694"/>
    <property type="match status" value="1"/>
</dbReference>
<evidence type="ECO:0008006" key="3">
    <source>
        <dbReference type="Google" id="ProtNLM"/>
    </source>
</evidence>